<dbReference type="Gene3D" id="2.130.10.10">
    <property type="entry name" value="YVTN repeat-like/Quinoprotein amine dehydrogenase"/>
    <property type="match status" value="1"/>
</dbReference>
<keyword evidence="6" id="KW-1185">Reference proteome</keyword>
<evidence type="ECO:0000313" key="6">
    <source>
        <dbReference type="Proteomes" id="UP000053989"/>
    </source>
</evidence>
<dbReference type="OrthoDB" id="3267051at2759"/>
<feature type="repeat" description="WD" evidence="2">
    <location>
        <begin position="900"/>
        <end position="929"/>
    </location>
</feature>
<dbReference type="EMBL" id="KN822079">
    <property type="protein sequence ID" value="KIM58988.1"/>
    <property type="molecule type" value="Genomic_DNA"/>
</dbReference>
<protein>
    <recommendedName>
        <fullName evidence="4">Nephrocystin 3-like N-terminal domain-containing protein</fullName>
    </recommendedName>
</protein>
<evidence type="ECO:0000256" key="3">
    <source>
        <dbReference type="SAM" id="MobiDB-lite"/>
    </source>
</evidence>
<dbReference type="AlphaFoldDB" id="A0A0C2ZAT1"/>
<dbReference type="InterPro" id="IPR001680">
    <property type="entry name" value="WD40_rpt"/>
</dbReference>
<evidence type="ECO:0000313" key="5">
    <source>
        <dbReference type="EMBL" id="KIM58988.1"/>
    </source>
</evidence>
<reference evidence="5 6" key="1">
    <citation type="submission" date="2014-04" db="EMBL/GenBank/DDBJ databases">
        <authorList>
            <consortium name="DOE Joint Genome Institute"/>
            <person name="Kuo A."/>
            <person name="Kohler A."/>
            <person name="Nagy L.G."/>
            <person name="Floudas D."/>
            <person name="Copeland A."/>
            <person name="Barry K.W."/>
            <person name="Cichocki N."/>
            <person name="Veneault-Fourrey C."/>
            <person name="LaButti K."/>
            <person name="Lindquist E.A."/>
            <person name="Lipzen A."/>
            <person name="Lundell T."/>
            <person name="Morin E."/>
            <person name="Murat C."/>
            <person name="Sun H."/>
            <person name="Tunlid A."/>
            <person name="Henrissat B."/>
            <person name="Grigoriev I.V."/>
            <person name="Hibbett D.S."/>
            <person name="Martin F."/>
            <person name="Nordberg H.P."/>
            <person name="Cantor M.N."/>
            <person name="Hua S.X."/>
        </authorList>
    </citation>
    <scope>NUCLEOTIDE SEQUENCE [LARGE SCALE GENOMIC DNA]</scope>
    <source>
        <strain evidence="5 6">Foug A</strain>
    </source>
</reference>
<dbReference type="PROSITE" id="PS50294">
    <property type="entry name" value="WD_REPEATS_REGION"/>
    <property type="match status" value="1"/>
</dbReference>
<dbReference type="InterPro" id="IPR056884">
    <property type="entry name" value="NPHP3-like_N"/>
</dbReference>
<dbReference type="HOGENOM" id="CLU_000288_6_0_1"/>
<evidence type="ECO:0000259" key="4">
    <source>
        <dbReference type="Pfam" id="PF24883"/>
    </source>
</evidence>
<organism evidence="5 6">
    <name type="scientific">Scleroderma citrinum Foug A</name>
    <dbReference type="NCBI Taxonomy" id="1036808"/>
    <lineage>
        <taxon>Eukaryota</taxon>
        <taxon>Fungi</taxon>
        <taxon>Dikarya</taxon>
        <taxon>Basidiomycota</taxon>
        <taxon>Agaricomycotina</taxon>
        <taxon>Agaricomycetes</taxon>
        <taxon>Agaricomycetidae</taxon>
        <taxon>Boletales</taxon>
        <taxon>Sclerodermatineae</taxon>
        <taxon>Sclerodermataceae</taxon>
        <taxon>Scleroderma</taxon>
    </lineage>
</organism>
<dbReference type="PROSITE" id="PS50082">
    <property type="entry name" value="WD_REPEATS_2"/>
    <property type="match status" value="1"/>
</dbReference>
<feature type="domain" description="Nephrocystin 3-like N-terminal" evidence="4">
    <location>
        <begin position="343"/>
        <end position="512"/>
    </location>
</feature>
<dbReference type="SUPFAM" id="SSF52540">
    <property type="entry name" value="P-loop containing nucleoside triphosphate hydrolases"/>
    <property type="match status" value="1"/>
</dbReference>
<sequence length="933" mass="104538">MPNDQSNIRRFKMKQKTKPRHVTTDPQMDLVWSLSLPIDRLDRQTRKQSQESSPALISEIASTPRVSSDLGRLARLRNLLPFNRSNRSIPSSSVGAHDLHERPVQVTPDDKHESASQVQQSVAPATRVHDEIDTARKELHAIAPVPRVAQHAVKLVDGTNTAVSQMDTISSTCLQPFKTFSTVVSALANIHPYAQMALWVLTSAAQVIINQATLDSSVSSLFFKVKSVYEFLLEGDTLANLAAMEDPLARISRVISNCTQFIKNYSETKNFWKRLRKNVMSETQITVADYNNALDELMQQCRDRAVRDIHVNVYRVLEDLNLDGMTYAGDVGLKTTKKCLEGTRKEILQEIVNWIHDPNVNTPWIMWLHGQAGKGKSAIAHTIALWSKNVGELGSCFCFARDRQTERLENKMLSTIARDLANHDPTFRRALARAIEDDNTLRTTTDVMQQWERLLLGPLSKVSGGMVGNIVLVIDALDESGIDSSREHILSVLTSSEAASLPSNFRILLTSRPLYDVMTALCAVQHVKAVSLDDVPVTSAERDIRLYVSKKVQGFKGIGEREIEDITLKADGLFEWARLACDFIRPSAGVTSKERFDNLMVRASGRGGTLLDCTYRTILESAVGRDPKALERFRSMMQQILCTLQPLPMGALHTMRLCFTHEHDRFDVAIILDHMGSLLSGVTDHTNPIRPLHASFYDFLTDRTWSEDYFVGESDIQADLAIASFRILDRGLYFNICELESSYLLNFEVLDLAERVKAKISPHLSYSCCFWAKHLQATKFDPVLAGHVKDLVGSEKMMFWFEAMSLLGTIGNAAFALSCAVRWLQVKEDEDARALARDGMKFIHNFCIAPSASTPHLYMSALAFTPQNSVLYRTLKPKFPWIARVAEGHYQEWPAAQILFQGHTDSVRSVAFSPDGTRIVSGSYDNTARSLGC</sequence>
<name>A0A0C2ZAT1_9AGAM</name>
<evidence type="ECO:0000256" key="2">
    <source>
        <dbReference type="PROSITE-ProRule" id="PRU00221"/>
    </source>
</evidence>
<dbReference type="InParanoid" id="A0A0C2ZAT1"/>
<dbReference type="InterPro" id="IPR027417">
    <property type="entry name" value="P-loop_NTPase"/>
</dbReference>
<dbReference type="InterPro" id="IPR011047">
    <property type="entry name" value="Quinoprotein_ADH-like_sf"/>
</dbReference>
<keyword evidence="2" id="KW-0853">WD repeat</keyword>
<dbReference type="PANTHER" id="PTHR10039:SF14">
    <property type="entry name" value="NACHT DOMAIN-CONTAINING PROTEIN"/>
    <property type="match status" value="1"/>
</dbReference>
<dbReference type="Proteomes" id="UP000053989">
    <property type="component" value="Unassembled WGS sequence"/>
</dbReference>
<dbReference type="PANTHER" id="PTHR10039">
    <property type="entry name" value="AMELOGENIN"/>
    <property type="match status" value="1"/>
</dbReference>
<dbReference type="Pfam" id="PF00400">
    <property type="entry name" value="WD40"/>
    <property type="match status" value="1"/>
</dbReference>
<dbReference type="STRING" id="1036808.A0A0C2ZAT1"/>
<dbReference type="InterPro" id="IPR015943">
    <property type="entry name" value="WD40/YVTN_repeat-like_dom_sf"/>
</dbReference>
<dbReference type="Gene3D" id="3.40.50.300">
    <property type="entry name" value="P-loop containing nucleotide triphosphate hydrolases"/>
    <property type="match status" value="1"/>
</dbReference>
<gene>
    <name evidence="5" type="ORF">SCLCIDRAFT_1045958</name>
</gene>
<evidence type="ECO:0000256" key="1">
    <source>
        <dbReference type="ARBA" id="ARBA00022737"/>
    </source>
</evidence>
<reference evidence="6" key="2">
    <citation type="submission" date="2015-01" db="EMBL/GenBank/DDBJ databases">
        <title>Evolutionary Origins and Diversification of the Mycorrhizal Mutualists.</title>
        <authorList>
            <consortium name="DOE Joint Genome Institute"/>
            <consortium name="Mycorrhizal Genomics Consortium"/>
            <person name="Kohler A."/>
            <person name="Kuo A."/>
            <person name="Nagy L.G."/>
            <person name="Floudas D."/>
            <person name="Copeland A."/>
            <person name="Barry K.W."/>
            <person name="Cichocki N."/>
            <person name="Veneault-Fourrey C."/>
            <person name="LaButti K."/>
            <person name="Lindquist E.A."/>
            <person name="Lipzen A."/>
            <person name="Lundell T."/>
            <person name="Morin E."/>
            <person name="Murat C."/>
            <person name="Riley R."/>
            <person name="Ohm R."/>
            <person name="Sun H."/>
            <person name="Tunlid A."/>
            <person name="Henrissat B."/>
            <person name="Grigoriev I.V."/>
            <person name="Hibbett D.S."/>
            <person name="Martin F."/>
        </authorList>
    </citation>
    <scope>NUCLEOTIDE SEQUENCE [LARGE SCALE GENOMIC DNA]</scope>
    <source>
        <strain evidence="6">Foug A</strain>
    </source>
</reference>
<dbReference type="Pfam" id="PF24883">
    <property type="entry name" value="NPHP3_N"/>
    <property type="match status" value="1"/>
</dbReference>
<proteinExistence type="predicted"/>
<feature type="region of interest" description="Disordered" evidence="3">
    <location>
        <begin position="106"/>
        <end position="128"/>
    </location>
</feature>
<accession>A0A0C2ZAT1</accession>
<keyword evidence="1" id="KW-0677">Repeat</keyword>
<dbReference type="SUPFAM" id="SSF50998">
    <property type="entry name" value="Quinoprotein alcohol dehydrogenase-like"/>
    <property type="match status" value="1"/>
</dbReference>
<dbReference type="SMART" id="SM00320">
    <property type="entry name" value="WD40"/>
    <property type="match status" value="1"/>
</dbReference>